<evidence type="ECO:0000256" key="1">
    <source>
        <dbReference type="SAM" id="MobiDB-lite"/>
    </source>
</evidence>
<sequence>MANLSQTKTQNRFKNLDNLEVEERNFMPREQEETIQEEGENTVTVAKATNMEKQIMAISQLNGQNDSNTEITEDAVPLMIQLPLEDNFNSKSSPLWIKQHIPKLSTEFGVDFRGCEEKAEELFMKIDNNKQGNKGGKGERGIPGNRKIMKLNIVSWNIRGMNCARKREVIHNIMKNWKADVVCFQETKVEGEIENIVKEVWGNKWVNYAQLGASGTRVGIVIMWDKREWEGEISSVGMYSVTCSFTGICQNFSWHLTGPWVLCGDFNTVRYPSEKKNCNRISKGMTDFSDFIEDMELADPELSGGKYTWKKGDRHTTAARLDRILFSEEWEANFRNIRQHILHRVTSDHSLIMLQCGKPDYVLVAKLKALKEKLKEWSKTAQGNLGTQNQNVLKQLAELEEIQENRTLRPEEITSKTALISEFEDIAKREEIAWRQRSRAVWQQGDRNTNFFHRTANAHRRMNTISKLKVRGENLTELEEIQKEIVTYYEELYSEPEQWRPYLEMRNCPMIHEEENKLLLAPFEQQEILESIKACAGDKAPGPDGYSMAFFSQCWDIIKPDLVATVQQFHKAERFEKSINSTFVALIPKKVGAEELIDFRPISLIGGVYKIIAKLLAERLKKVLHRLVDSQQMAFIKGRQIMDAVLIANECVESRQRSKCPGILCKLDIQKAYDHLNWNFLLLMMQRMGFGAKWIRWVKFCISTVKFSILVNRTPSGFFSSQRGLRQVSGLHINWGKSFIYPINEVAQVESLAGVLGGRVGELPTIYLGENMLWREVIRAKYEMENRWMTKMQCCKLVSQLRLTCSNRQLPSSSTLAADTQLRLTCSNRQLPFSSTLAADTRNLNDWEMGNIVAFHDTMAQFSNLTREEDKVVWKIGSKGVFSVKSAYKDLNQSNSNDRMELWPWRMIWRPKIPYKIRGNIVNLLGDIRQEHNQAEEPLSPEPDPPDTTKLGINDTGELQQDMEMVDGDGGWRRCCMRKDYGMSE</sequence>
<dbReference type="Pfam" id="PF00078">
    <property type="entry name" value="RVT_1"/>
    <property type="match status" value="1"/>
</dbReference>
<dbReference type="AlphaFoldDB" id="A0AAF0PX71"/>
<evidence type="ECO:0000259" key="3">
    <source>
        <dbReference type="Pfam" id="PF03372"/>
    </source>
</evidence>
<protein>
    <recommendedName>
        <fullName evidence="6">Reverse transcriptase domain-containing protein</fullName>
    </recommendedName>
</protein>
<evidence type="ECO:0000259" key="2">
    <source>
        <dbReference type="Pfam" id="PF00078"/>
    </source>
</evidence>
<name>A0AAF0PX71_SOLVR</name>
<evidence type="ECO:0000313" key="4">
    <source>
        <dbReference type="EMBL" id="WMV10226.1"/>
    </source>
</evidence>
<reference evidence="4" key="1">
    <citation type="submission" date="2023-08" db="EMBL/GenBank/DDBJ databases">
        <title>A de novo genome assembly of Solanum verrucosum Schlechtendal, a Mexican diploid species geographically isolated from the other diploid A-genome species in potato relatives.</title>
        <authorList>
            <person name="Hosaka K."/>
        </authorList>
    </citation>
    <scope>NUCLEOTIDE SEQUENCE</scope>
    <source>
        <tissue evidence="4">Young leaves</tissue>
    </source>
</reference>
<feature type="region of interest" description="Disordered" evidence="1">
    <location>
        <begin position="934"/>
        <end position="958"/>
    </location>
</feature>
<dbReference type="InterPro" id="IPR000477">
    <property type="entry name" value="RT_dom"/>
</dbReference>
<dbReference type="PANTHER" id="PTHR46890">
    <property type="entry name" value="NON-LTR RETROLELEMENT REVERSE TRANSCRIPTASE-LIKE PROTEIN-RELATED"/>
    <property type="match status" value="1"/>
</dbReference>
<dbReference type="InterPro" id="IPR005135">
    <property type="entry name" value="Endo/exonuclease/phosphatase"/>
</dbReference>
<dbReference type="EMBL" id="CP133612">
    <property type="protein sequence ID" value="WMV10226.1"/>
    <property type="molecule type" value="Genomic_DNA"/>
</dbReference>
<proteinExistence type="predicted"/>
<dbReference type="Gene3D" id="3.60.10.10">
    <property type="entry name" value="Endonuclease/exonuclease/phosphatase"/>
    <property type="match status" value="1"/>
</dbReference>
<dbReference type="SUPFAM" id="SSF56219">
    <property type="entry name" value="DNase I-like"/>
    <property type="match status" value="1"/>
</dbReference>
<accession>A0AAF0PX71</accession>
<feature type="domain" description="Endonuclease/exonuclease/phosphatase" evidence="3">
    <location>
        <begin position="154"/>
        <end position="349"/>
    </location>
</feature>
<dbReference type="InterPro" id="IPR036691">
    <property type="entry name" value="Endo/exonu/phosph_ase_sf"/>
</dbReference>
<dbReference type="GO" id="GO:0003824">
    <property type="term" value="F:catalytic activity"/>
    <property type="evidence" value="ECO:0007669"/>
    <property type="project" value="InterPro"/>
</dbReference>
<dbReference type="Pfam" id="PF03372">
    <property type="entry name" value="Exo_endo_phos"/>
    <property type="match status" value="1"/>
</dbReference>
<feature type="domain" description="Reverse transcriptase" evidence="2">
    <location>
        <begin position="587"/>
        <end position="727"/>
    </location>
</feature>
<organism evidence="4 5">
    <name type="scientific">Solanum verrucosum</name>
    <dbReference type="NCBI Taxonomy" id="315347"/>
    <lineage>
        <taxon>Eukaryota</taxon>
        <taxon>Viridiplantae</taxon>
        <taxon>Streptophyta</taxon>
        <taxon>Embryophyta</taxon>
        <taxon>Tracheophyta</taxon>
        <taxon>Spermatophyta</taxon>
        <taxon>Magnoliopsida</taxon>
        <taxon>eudicotyledons</taxon>
        <taxon>Gunneridae</taxon>
        <taxon>Pentapetalae</taxon>
        <taxon>asterids</taxon>
        <taxon>lamiids</taxon>
        <taxon>Solanales</taxon>
        <taxon>Solanaceae</taxon>
        <taxon>Solanoideae</taxon>
        <taxon>Solaneae</taxon>
        <taxon>Solanum</taxon>
    </lineage>
</organism>
<evidence type="ECO:0008006" key="6">
    <source>
        <dbReference type="Google" id="ProtNLM"/>
    </source>
</evidence>
<dbReference type="PANTHER" id="PTHR46890:SF50">
    <property type="entry name" value="RNA-DIRECTED DNA POLYMERASE, EUKARYOTA, REVERSE TRANSCRIPTASE ZINC-BINDING DOMAIN PROTEIN-RELATED"/>
    <property type="match status" value="1"/>
</dbReference>
<dbReference type="CDD" id="cd01650">
    <property type="entry name" value="RT_nLTR_like"/>
    <property type="match status" value="1"/>
</dbReference>
<dbReference type="InterPro" id="IPR052343">
    <property type="entry name" value="Retrotransposon-Effector_Assoc"/>
</dbReference>
<keyword evidence="5" id="KW-1185">Reference proteome</keyword>
<gene>
    <name evidence="4" type="ORF">MTR67_003611</name>
</gene>
<evidence type="ECO:0000313" key="5">
    <source>
        <dbReference type="Proteomes" id="UP001234989"/>
    </source>
</evidence>
<dbReference type="Proteomes" id="UP001234989">
    <property type="component" value="Chromosome 1"/>
</dbReference>